<dbReference type="PRINTS" id="PR00260">
    <property type="entry name" value="CHEMTRNSDUCR"/>
</dbReference>
<evidence type="ECO:0000256" key="4">
    <source>
        <dbReference type="ARBA" id="ARBA00022692"/>
    </source>
</evidence>
<evidence type="ECO:0000259" key="14">
    <source>
        <dbReference type="PROSITE" id="PS50192"/>
    </source>
</evidence>
<feature type="domain" description="T-SNARE coiled-coil homology" evidence="14">
    <location>
        <begin position="450"/>
        <end position="512"/>
    </location>
</feature>
<dbReference type="PROSITE" id="PS50885">
    <property type="entry name" value="HAMP"/>
    <property type="match status" value="1"/>
</dbReference>
<keyword evidence="10" id="KW-0175">Coiled coil</keyword>
<keyword evidence="6 12" id="KW-0472">Membrane</keyword>
<organism evidence="16 17">
    <name type="scientific">Rhodospira trueperi</name>
    <dbReference type="NCBI Taxonomy" id="69960"/>
    <lineage>
        <taxon>Bacteria</taxon>
        <taxon>Pseudomonadati</taxon>
        <taxon>Pseudomonadota</taxon>
        <taxon>Alphaproteobacteria</taxon>
        <taxon>Rhodospirillales</taxon>
        <taxon>Rhodospirillaceae</taxon>
        <taxon>Rhodospira</taxon>
    </lineage>
</organism>
<dbReference type="CDD" id="cd06225">
    <property type="entry name" value="HAMP"/>
    <property type="match status" value="1"/>
</dbReference>
<keyword evidence="4 12" id="KW-0812">Transmembrane</keyword>
<accession>A0A1G6YW34</accession>
<dbReference type="SMART" id="SM00304">
    <property type="entry name" value="HAMP"/>
    <property type="match status" value="1"/>
</dbReference>
<protein>
    <submittedName>
        <fullName evidence="16">Methyl-accepting chemotaxis protein</fullName>
    </submittedName>
</protein>
<dbReference type="Pfam" id="PF17200">
    <property type="entry name" value="sCache_2"/>
    <property type="match status" value="1"/>
</dbReference>
<dbReference type="SMART" id="SM01049">
    <property type="entry name" value="Cache_2"/>
    <property type="match status" value="1"/>
</dbReference>
<feature type="transmembrane region" description="Helical" evidence="12">
    <location>
        <begin position="184"/>
        <end position="203"/>
    </location>
</feature>
<dbReference type="EMBL" id="FNAP01000002">
    <property type="protein sequence ID" value="SDD94511.1"/>
    <property type="molecule type" value="Genomic_DNA"/>
</dbReference>
<evidence type="ECO:0000256" key="10">
    <source>
        <dbReference type="SAM" id="Coils"/>
    </source>
</evidence>
<dbReference type="SUPFAM" id="SSF58104">
    <property type="entry name" value="Methyl-accepting chemotaxis protein (MCP) signaling domain"/>
    <property type="match status" value="1"/>
</dbReference>
<evidence type="ECO:0000256" key="3">
    <source>
        <dbReference type="ARBA" id="ARBA00022519"/>
    </source>
</evidence>
<evidence type="ECO:0000256" key="7">
    <source>
        <dbReference type="ARBA" id="ARBA00023224"/>
    </source>
</evidence>
<dbReference type="PROSITE" id="PS50111">
    <property type="entry name" value="CHEMOTAXIS_TRANSDUC_2"/>
    <property type="match status" value="1"/>
</dbReference>
<evidence type="ECO:0000259" key="13">
    <source>
        <dbReference type="PROSITE" id="PS50111"/>
    </source>
</evidence>
<evidence type="ECO:0000256" key="2">
    <source>
        <dbReference type="ARBA" id="ARBA00022475"/>
    </source>
</evidence>
<comment type="subcellular location">
    <subcellularLocation>
        <location evidence="1">Cell inner membrane</location>
        <topology evidence="1">Multi-pass membrane protein</topology>
    </subcellularLocation>
</comment>
<dbReference type="PANTHER" id="PTHR32089">
    <property type="entry name" value="METHYL-ACCEPTING CHEMOTAXIS PROTEIN MCPB"/>
    <property type="match status" value="1"/>
</dbReference>
<dbReference type="Gene3D" id="3.30.450.20">
    <property type="entry name" value="PAS domain"/>
    <property type="match status" value="1"/>
</dbReference>
<dbReference type="InterPro" id="IPR004090">
    <property type="entry name" value="Chemotax_Me-accpt_rcpt"/>
</dbReference>
<evidence type="ECO:0000256" key="1">
    <source>
        <dbReference type="ARBA" id="ARBA00004429"/>
    </source>
</evidence>
<evidence type="ECO:0000256" key="8">
    <source>
        <dbReference type="ARBA" id="ARBA00029447"/>
    </source>
</evidence>
<dbReference type="GO" id="GO:0006935">
    <property type="term" value="P:chemotaxis"/>
    <property type="evidence" value="ECO:0007669"/>
    <property type="project" value="InterPro"/>
</dbReference>
<keyword evidence="17" id="KW-1185">Reference proteome</keyword>
<feature type="coiled-coil region" evidence="10">
    <location>
        <begin position="355"/>
        <end position="382"/>
    </location>
</feature>
<dbReference type="OrthoDB" id="7260004at2"/>
<keyword evidence="5 12" id="KW-1133">Transmembrane helix</keyword>
<evidence type="ECO:0000259" key="15">
    <source>
        <dbReference type="PROSITE" id="PS50885"/>
    </source>
</evidence>
<evidence type="ECO:0000256" key="12">
    <source>
        <dbReference type="SAM" id="Phobius"/>
    </source>
</evidence>
<dbReference type="GO" id="GO:0005886">
    <property type="term" value="C:plasma membrane"/>
    <property type="evidence" value="ECO:0007669"/>
    <property type="project" value="UniProtKB-SubCell"/>
</dbReference>
<dbReference type="InterPro" id="IPR033480">
    <property type="entry name" value="sCache_2"/>
</dbReference>
<dbReference type="GO" id="GO:0007165">
    <property type="term" value="P:signal transduction"/>
    <property type="evidence" value="ECO:0007669"/>
    <property type="project" value="UniProtKB-KW"/>
</dbReference>
<feature type="domain" description="HAMP" evidence="15">
    <location>
        <begin position="204"/>
        <end position="257"/>
    </location>
</feature>
<dbReference type="Pfam" id="PF00015">
    <property type="entry name" value="MCPsignal"/>
    <property type="match status" value="1"/>
</dbReference>
<dbReference type="PANTHER" id="PTHR32089:SF112">
    <property type="entry name" value="LYSOZYME-LIKE PROTEIN-RELATED"/>
    <property type="match status" value="1"/>
</dbReference>
<gene>
    <name evidence="16" type="ORF">SAMN05421720_102149</name>
</gene>
<keyword evidence="7 9" id="KW-0807">Transducer</keyword>
<feature type="region of interest" description="Disordered" evidence="11">
    <location>
        <begin position="498"/>
        <end position="530"/>
    </location>
</feature>
<evidence type="ECO:0000256" key="11">
    <source>
        <dbReference type="SAM" id="MobiDB-lite"/>
    </source>
</evidence>
<dbReference type="PROSITE" id="PS50192">
    <property type="entry name" value="T_SNARE"/>
    <property type="match status" value="1"/>
</dbReference>
<comment type="similarity">
    <text evidence="8">Belongs to the methyl-accepting chemotaxis (MCP) protein family.</text>
</comment>
<dbReference type="AlphaFoldDB" id="A0A1G6YW34"/>
<dbReference type="Pfam" id="PF00672">
    <property type="entry name" value="HAMP"/>
    <property type="match status" value="1"/>
</dbReference>
<dbReference type="SMART" id="SM00283">
    <property type="entry name" value="MA"/>
    <property type="match status" value="1"/>
</dbReference>
<keyword evidence="3" id="KW-0997">Cell inner membrane</keyword>
<dbReference type="GO" id="GO:0004888">
    <property type="term" value="F:transmembrane signaling receptor activity"/>
    <property type="evidence" value="ECO:0007669"/>
    <property type="project" value="InterPro"/>
</dbReference>
<keyword evidence="2" id="KW-1003">Cell membrane</keyword>
<feature type="transmembrane region" description="Helical" evidence="12">
    <location>
        <begin position="12"/>
        <end position="33"/>
    </location>
</feature>
<dbReference type="Gene3D" id="6.10.340.10">
    <property type="match status" value="1"/>
</dbReference>
<evidence type="ECO:0000313" key="17">
    <source>
        <dbReference type="Proteomes" id="UP000199412"/>
    </source>
</evidence>
<feature type="domain" description="Methyl-accepting transducer" evidence="13">
    <location>
        <begin position="298"/>
        <end position="520"/>
    </location>
</feature>
<dbReference type="STRING" id="69960.SAMN05421720_102149"/>
<proteinExistence type="inferred from homology"/>
<name>A0A1G6YW34_9PROT</name>
<dbReference type="Proteomes" id="UP000199412">
    <property type="component" value="Unassembled WGS sequence"/>
</dbReference>
<dbReference type="InterPro" id="IPR004089">
    <property type="entry name" value="MCPsignal_dom"/>
</dbReference>
<dbReference type="Gene3D" id="1.10.287.950">
    <property type="entry name" value="Methyl-accepting chemotaxis protein"/>
    <property type="match status" value="1"/>
</dbReference>
<evidence type="ECO:0000256" key="9">
    <source>
        <dbReference type="PROSITE-ProRule" id="PRU00284"/>
    </source>
</evidence>
<dbReference type="RefSeq" id="WP_092782563.1">
    <property type="nucleotide sequence ID" value="NZ_FNAP01000002.1"/>
</dbReference>
<evidence type="ECO:0000256" key="6">
    <source>
        <dbReference type="ARBA" id="ARBA00023136"/>
    </source>
</evidence>
<feature type="region of interest" description="Disordered" evidence="11">
    <location>
        <begin position="311"/>
        <end position="331"/>
    </location>
</feature>
<dbReference type="InterPro" id="IPR003660">
    <property type="entry name" value="HAMP_dom"/>
</dbReference>
<evidence type="ECO:0000256" key="5">
    <source>
        <dbReference type="ARBA" id="ARBA00022989"/>
    </source>
</evidence>
<dbReference type="InterPro" id="IPR000727">
    <property type="entry name" value="T_SNARE_dom"/>
</dbReference>
<evidence type="ECO:0000313" key="16">
    <source>
        <dbReference type="EMBL" id="SDD94511.1"/>
    </source>
</evidence>
<sequence length="660" mass="70130">MLKNIRIRTKIWFPTAVAAIGLIVVVAFAFAFIRANLLSERTAQVRAVAEAAAGIVARYHAEVEAGRLDLDTAQTRARDAIRPMRYQEGKEYVFVFNYDGTALVMAPRPEWEGTVRTDPIAQVLTAKARAGGGLVSYEFPRPGSETPEDKITWVEAFTPWQWYVASGAYVSDINAAAFEKATQLGAIALGILVVAALIALMIIRGITGPLRGLTSAMTTLASGDLDTEVPSTNRRDEVGEMAGAIQVFKDNAREVQRLQTEQATQERRNARRVRAEMLALTNALDEEVRSAIDLVLQQADAMREAAGEMASAVSETERGAGAAASASQDASRNVDAVAAAAEELSTSIAEIGSQVSNAADVARRAEEEAEQTNARVSGLAEAANQIGEVVGLIEDIAKQTNLLALNATIEAARAGEAGKGFAVVANEVKTLATQTAKATEEIGDQITGMQAATQQAVDAIKGIARVIAQLSEVSAAISAAVEEQTAATGEISHNAQLAARSTQESSDNIEAVSTSSETTGQHARSVTASSDEVRERVQEMQGALERIIRSSSDEDRDANRLRTVNVAVTLDFGVGEAQACLLQDLAFSGVGTLDRVIKIGDSKEFRMTLPGMGTVAGIIVTVTGQSSHIRLDMDEADAGKLRTFVARHERSDHVPTARVA</sequence>
<reference evidence="16 17" key="1">
    <citation type="submission" date="2016-10" db="EMBL/GenBank/DDBJ databases">
        <authorList>
            <person name="de Groot N.N."/>
        </authorList>
    </citation>
    <scope>NUCLEOTIDE SEQUENCE [LARGE SCALE GENOMIC DNA]</scope>
    <source>
        <strain evidence="16 17">ATCC 700224</strain>
    </source>
</reference>